<dbReference type="GO" id="GO:0016747">
    <property type="term" value="F:acyltransferase activity, transferring groups other than amino-acyl groups"/>
    <property type="evidence" value="ECO:0007669"/>
    <property type="project" value="InterPro"/>
</dbReference>
<keyword evidence="2" id="KW-0808">Transferase</keyword>
<gene>
    <name evidence="2" type="ordered locus">Halha_1014</name>
</gene>
<dbReference type="AlphaFoldDB" id="L0K8V4"/>
<dbReference type="InterPro" id="IPR000182">
    <property type="entry name" value="GNAT_dom"/>
</dbReference>
<keyword evidence="3" id="KW-1185">Reference proteome</keyword>
<evidence type="ECO:0000313" key="2">
    <source>
        <dbReference type="EMBL" id="AGB40975.1"/>
    </source>
</evidence>
<dbReference type="PROSITE" id="PS51186">
    <property type="entry name" value="GNAT"/>
    <property type="match status" value="1"/>
</dbReference>
<reference evidence="3" key="1">
    <citation type="submission" date="2012-02" db="EMBL/GenBank/DDBJ databases">
        <title>The complete genome of Halobacteroides halobius DSM 5150.</title>
        <authorList>
            <person name="Lucas S."/>
            <person name="Copeland A."/>
            <person name="Lapidus A."/>
            <person name="Glavina del Rio T."/>
            <person name="Dalin E."/>
            <person name="Tice H."/>
            <person name="Bruce D."/>
            <person name="Goodwin L."/>
            <person name="Pitluck S."/>
            <person name="Peters L."/>
            <person name="Mikhailova N."/>
            <person name="Gu W."/>
            <person name="Kyrpides N."/>
            <person name="Mavromatis K."/>
            <person name="Ivanova N."/>
            <person name="Brettin T."/>
            <person name="Detter J.C."/>
            <person name="Han C."/>
            <person name="Larimer F."/>
            <person name="Land M."/>
            <person name="Hauser L."/>
            <person name="Markowitz V."/>
            <person name="Cheng J.-F."/>
            <person name="Hugenholtz P."/>
            <person name="Woyke T."/>
            <person name="Wu D."/>
            <person name="Tindall B."/>
            <person name="Pomrenke H."/>
            <person name="Brambilla E."/>
            <person name="Klenk H.-P."/>
            <person name="Eisen J.A."/>
        </authorList>
    </citation>
    <scope>NUCLEOTIDE SEQUENCE [LARGE SCALE GENOMIC DNA]</scope>
    <source>
        <strain evidence="3">ATCC 35273 / DSM 5150 / MD-1</strain>
    </source>
</reference>
<name>L0K8V4_HALHC</name>
<protein>
    <submittedName>
        <fullName evidence="2">Acetyltransferase</fullName>
    </submittedName>
</protein>
<sequence length="91" mass="10649">MEWLVVYDEDEVVSNICLEKVDNRTYILSNFYTAPSERNKGIGRKFLSTVLNDYTRNTFLLFVNEENKGVISLYNKLGFEICDKVLDIENQ</sequence>
<evidence type="ECO:0000313" key="3">
    <source>
        <dbReference type="Proteomes" id="UP000010880"/>
    </source>
</evidence>
<accession>L0K8V4</accession>
<dbReference type="Proteomes" id="UP000010880">
    <property type="component" value="Chromosome"/>
</dbReference>
<dbReference type="CDD" id="cd04301">
    <property type="entry name" value="NAT_SF"/>
    <property type="match status" value="1"/>
</dbReference>
<dbReference type="Gene3D" id="3.40.630.30">
    <property type="match status" value="1"/>
</dbReference>
<dbReference type="RefSeq" id="WP_015326700.1">
    <property type="nucleotide sequence ID" value="NC_019978.1"/>
</dbReference>
<dbReference type="Pfam" id="PF13508">
    <property type="entry name" value="Acetyltransf_7"/>
    <property type="match status" value="1"/>
</dbReference>
<dbReference type="InterPro" id="IPR016181">
    <property type="entry name" value="Acyl_CoA_acyltransferase"/>
</dbReference>
<proteinExistence type="predicted"/>
<dbReference type="OrthoDB" id="2608626at2"/>
<dbReference type="EMBL" id="CP003359">
    <property type="protein sequence ID" value="AGB40975.1"/>
    <property type="molecule type" value="Genomic_DNA"/>
</dbReference>
<dbReference type="SUPFAM" id="SSF55729">
    <property type="entry name" value="Acyl-CoA N-acyltransferases (Nat)"/>
    <property type="match status" value="1"/>
</dbReference>
<dbReference type="KEGG" id="hhl:Halha_1014"/>
<dbReference type="HOGENOM" id="CLU_2422861_0_0_9"/>
<organism evidence="2 3">
    <name type="scientific">Halobacteroides halobius (strain ATCC 35273 / DSM 5150 / MD-1)</name>
    <dbReference type="NCBI Taxonomy" id="748449"/>
    <lineage>
        <taxon>Bacteria</taxon>
        <taxon>Bacillati</taxon>
        <taxon>Bacillota</taxon>
        <taxon>Clostridia</taxon>
        <taxon>Halanaerobiales</taxon>
        <taxon>Halobacteroidaceae</taxon>
        <taxon>Halobacteroides</taxon>
    </lineage>
</organism>
<dbReference type="eggNOG" id="COG0456">
    <property type="taxonomic scope" value="Bacteria"/>
</dbReference>
<dbReference type="STRING" id="748449.Halha_1014"/>
<evidence type="ECO:0000259" key="1">
    <source>
        <dbReference type="PROSITE" id="PS51186"/>
    </source>
</evidence>
<feature type="domain" description="N-acetyltransferase" evidence="1">
    <location>
        <begin position="1"/>
        <end position="91"/>
    </location>
</feature>